<name>A0A0G1W1V0_9BACT</name>
<dbReference type="InterPro" id="IPR002826">
    <property type="entry name" value="MptE-like"/>
</dbReference>
<evidence type="ECO:0000256" key="1">
    <source>
        <dbReference type="SAM" id="MobiDB-lite"/>
    </source>
</evidence>
<dbReference type="Proteomes" id="UP000034588">
    <property type="component" value="Unassembled WGS sequence"/>
</dbReference>
<gene>
    <name evidence="3" type="ORF">UY48_C0011G0012</name>
</gene>
<evidence type="ECO:0000313" key="3">
    <source>
        <dbReference type="EMBL" id="KKW12565.1"/>
    </source>
</evidence>
<sequence>MSKKTKIPDAQQPTETPMANSLPIIRQAHSFDAWMQHFMSQTFKIQGPEFNQNIILNIAEGNIREDNSINKLGKVEHVVIVGAGPSLQKNAHLLAEIAEMNKNGYDIKVIATDKALSTVIKYIDPWLVTCLECTVASYVDLKKWWAGIDTTKYDLLTVPYADRLLFKLWGKKRVYFMNTAFNAPLNPEIIHLCEGIHLDTGAEPFPSGAMCGTFSLIASVARGDVPYGYDYALLPGVMEFYRFYTEDEHKSSEEAAELALNKIGITDQYAKIKGHPDRKTMLEVWGLGTVPEMYKTFQEHGLKALRAQNAIKTICFIGCDGCEYVEPQPPNIYWSPKYQPDYKGNTDLYVTWPYFIGTHEIKILAAGITDKAGCDVYNCTEGGITYSKEIIPMTFREFIDLHKKTYRGKSI</sequence>
<evidence type="ECO:0000313" key="4">
    <source>
        <dbReference type="Proteomes" id="UP000034588"/>
    </source>
</evidence>
<comment type="caution">
    <text evidence="3">The sequence shown here is derived from an EMBL/GenBank/DDBJ whole genome shotgun (WGS) entry which is preliminary data.</text>
</comment>
<feature type="domain" description="6-hydroxymethylpterin diphosphokinase MptE-like" evidence="2">
    <location>
        <begin position="65"/>
        <end position="182"/>
    </location>
</feature>
<reference evidence="3 4" key="1">
    <citation type="journal article" date="2015" name="Nature">
        <title>rRNA introns, odd ribosomes, and small enigmatic genomes across a large radiation of phyla.</title>
        <authorList>
            <person name="Brown C.T."/>
            <person name="Hug L.A."/>
            <person name="Thomas B.C."/>
            <person name="Sharon I."/>
            <person name="Castelle C.J."/>
            <person name="Singh A."/>
            <person name="Wilkins M.J."/>
            <person name="Williams K.H."/>
            <person name="Banfield J.F."/>
        </authorList>
    </citation>
    <scope>NUCLEOTIDE SEQUENCE [LARGE SCALE GENOMIC DNA]</scope>
</reference>
<evidence type="ECO:0000259" key="2">
    <source>
        <dbReference type="Pfam" id="PF01973"/>
    </source>
</evidence>
<proteinExistence type="predicted"/>
<dbReference type="Pfam" id="PF01973">
    <property type="entry name" value="MptE-like"/>
    <property type="match status" value="1"/>
</dbReference>
<feature type="region of interest" description="Disordered" evidence="1">
    <location>
        <begin position="1"/>
        <end position="20"/>
    </location>
</feature>
<dbReference type="AlphaFoldDB" id="A0A0G1W1V0"/>
<organism evidence="3 4">
    <name type="scientific">Candidatus Gottesmanbacteria bacterium GW2011_GWB1_49_7</name>
    <dbReference type="NCBI Taxonomy" id="1618448"/>
    <lineage>
        <taxon>Bacteria</taxon>
        <taxon>Candidatus Gottesmaniibacteriota</taxon>
    </lineage>
</organism>
<protein>
    <recommendedName>
        <fullName evidence="2">6-hydroxymethylpterin diphosphokinase MptE-like domain-containing protein</fullName>
    </recommendedName>
</protein>
<dbReference type="EMBL" id="LCQD01000011">
    <property type="protein sequence ID" value="KKW12565.1"/>
    <property type="molecule type" value="Genomic_DNA"/>
</dbReference>
<accession>A0A0G1W1V0</accession>